<dbReference type="Pfam" id="PF01336">
    <property type="entry name" value="tRNA_anti-codon"/>
    <property type="match status" value="1"/>
</dbReference>
<protein>
    <submittedName>
        <fullName evidence="3">Replication factor A</fullName>
    </submittedName>
</protein>
<dbReference type="AlphaFoldDB" id="A0A0P7ZF33"/>
<dbReference type="SUPFAM" id="SSF50249">
    <property type="entry name" value="Nucleic acid-binding proteins"/>
    <property type="match status" value="3"/>
</dbReference>
<dbReference type="InterPro" id="IPR004365">
    <property type="entry name" value="NA-bd_OB_tRNA"/>
</dbReference>
<proteinExistence type="predicted"/>
<dbReference type="NCBIfam" id="NF012035">
    <property type="entry name" value="PRK15491.1"/>
    <property type="match status" value="1"/>
</dbReference>
<dbReference type="GO" id="GO:0003677">
    <property type="term" value="F:DNA binding"/>
    <property type="evidence" value="ECO:0007669"/>
    <property type="project" value="UniProtKB-KW"/>
</dbReference>
<dbReference type="Gene3D" id="2.40.50.140">
    <property type="entry name" value="Nucleic acid-binding proteins"/>
    <property type="match status" value="3"/>
</dbReference>
<dbReference type="InterPro" id="IPR012340">
    <property type="entry name" value="NA-bd_OB-fold"/>
</dbReference>
<dbReference type="Proteomes" id="UP000050360">
    <property type="component" value="Unassembled WGS sequence"/>
</dbReference>
<dbReference type="CDD" id="cd04491">
    <property type="entry name" value="SoSSB_OBF"/>
    <property type="match status" value="3"/>
</dbReference>
<evidence type="ECO:0000259" key="2">
    <source>
        <dbReference type="Pfam" id="PF01336"/>
    </source>
</evidence>
<dbReference type="GO" id="GO:0010212">
    <property type="term" value="P:response to ionizing radiation"/>
    <property type="evidence" value="ECO:0007669"/>
    <property type="project" value="TreeGrafter"/>
</dbReference>
<gene>
    <name evidence="3" type="ORF">MPEBLZ_02108</name>
</gene>
<evidence type="ECO:0000256" key="1">
    <source>
        <dbReference type="ARBA" id="ARBA00023125"/>
    </source>
</evidence>
<sequence length="382" mass="41592">MRRERKNNMVNFEEIEEIFKRLQGKLTPDEFRSRVETKFTEMNGLCDSRTAAMLVASELGLNENVKIRDMTADKGNVVFIAKVTSVGDIKEFSRDNDTMGRVVNLNLADETGSIRAALWDDAADLVKIGDIKIGQAIKVKGFIKQGQRGLEVNVGRGGNVEHVEIEVPVKVKAHKISEIKAGMNDLNILGKVLDIGKVRTFARKDGKTGKVANITIGDETGKIRVTLWDAKAESPGVNAGDIVEVMNAYARENTFSNSTELSLGSGGGIAKSSAVVTYKEPLTPISDIGINSAYSVAGHVSGIDDLREFDRPDGTKSKVSNIYISDNTGRIKVALWGEHADLVNELEIGSEIRIVDAYAKSGRNEEVELSAGARTSIQVIRK</sequence>
<accession>A0A0P7ZF33</accession>
<keyword evidence="1" id="KW-0238">DNA-binding</keyword>
<name>A0A0P7ZF33_9EURY</name>
<comment type="caution">
    <text evidence="3">The sequence shown here is derived from an EMBL/GenBank/DDBJ whole genome shotgun (WGS) entry which is preliminary data.</text>
</comment>
<dbReference type="InterPro" id="IPR051231">
    <property type="entry name" value="SOSS-B"/>
</dbReference>
<dbReference type="PANTHER" id="PTHR13356:SF0">
    <property type="entry name" value="SOSS COMPLEX SUBUNIT B HOMOLOG"/>
    <property type="match status" value="1"/>
</dbReference>
<dbReference type="EMBL" id="LKCM01000155">
    <property type="protein sequence ID" value="KPQ43349.1"/>
    <property type="molecule type" value="Genomic_DNA"/>
</dbReference>
<evidence type="ECO:0000313" key="3">
    <source>
        <dbReference type="EMBL" id="KPQ43349.1"/>
    </source>
</evidence>
<evidence type="ECO:0000313" key="4">
    <source>
        <dbReference type="Proteomes" id="UP000050360"/>
    </source>
</evidence>
<organism evidence="3 4">
    <name type="scientific">Candidatus Methanoperedens nitratireducens</name>
    <dbReference type="NCBI Taxonomy" id="1392998"/>
    <lineage>
        <taxon>Archaea</taxon>
        <taxon>Methanobacteriati</taxon>
        <taxon>Methanobacteriota</taxon>
        <taxon>Stenosarchaea group</taxon>
        <taxon>Methanomicrobia</taxon>
        <taxon>Methanosarcinales</taxon>
        <taxon>ANME-2 cluster</taxon>
        <taxon>Candidatus Methanoperedentaceae</taxon>
        <taxon>Candidatus Methanoperedens</taxon>
    </lineage>
</organism>
<dbReference type="GO" id="GO:0000724">
    <property type="term" value="P:double-strand break repair via homologous recombination"/>
    <property type="evidence" value="ECO:0007669"/>
    <property type="project" value="TreeGrafter"/>
</dbReference>
<reference evidence="3 4" key="1">
    <citation type="submission" date="2015-09" db="EMBL/GenBank/DDBJ databases">
        <title>A metagenomics-based metabolic model of nitrate-dependent anaerobic oxidation of methane by Methanoperedens-like archaea.</title>
        <authorList>
            <person name="Arshad A."/>
            <person name="Speth D.R."/>
            <person name="De Graaf R.M."/>
            <person name="Op Den Camp H.J."/>
            <person name="Jetten M.S."/>
            <person name="Welte C.U."/>
        </authorList>
    </citation>
    <scope>NUCLEOTIDE SEQUENCE [LARGE SCALE GENOMIC DNA]</scope>
</reference>
<feature type="domain" description="OB" evidence="2">
    <location>
        <begin position="87"/>
        <end position="154"/>
    </location>
</feature>
<dbReference type="PANTHER" id="PTHR13356">
    <property type="entry name" value="OB FOLD NUCLEIC ACID BINDING PROTEIN-RELATED"/>
    <property type="match status" value="1"/>
</dbReference>